<dbReference type="CDD" id="cd06261">
    <property type="entry name" value="TM_PBP2"/>
    <property type="match status" value="1"/>
</dbReference>
<dbReference type="InterPro" id="IPR050366">
    <property type="entry name" value="BP-dependent_transpt_permease"/>
</dbReference>
<feature type="transmembrane region" description="Helical" evidence="7">
    <location>
        <begin position="195"/>
        <end position="217"/>
    </location>
</feature>
<organism evidence="9 10">
    <name type="scientific">Robertmurraya mangrovi</name>
    <dbReference type="NCBI Taxonomy" id="3098077"/>
    <lineage>
        <taxon>Bacteria</taxon>
        <taxon>Bacillati</taxon>
        <taxon>Bacillota</taxon>
        <taxon>Bacilli</taxon>
        <taxon>Bacillales</taxon>
        <taxon>Bacillaceae</taxon>
        <taxon>Robertmurraya</taxon>
    </lineage>
</organism>
<dbReference type="PANTHER" id="PTHR43386:SF1">
    <property type="entry name" value="D,D-DIPEPTIDE TRANSPORT SYSTEM PERMEASE PROTEIN DDPC-RELATED"/>
    <property type="match status" value="1"/>
</dbReference>
<evidence type="ECO:0000256" key="4">
    <source>
        <dbReference type="ARBA" id="ARBA00022692"/>
    </source>
</evidence>
<comment type="caution">
    <text evidence="9">The sequence shown here is derived from an EMBL/GenBank/DDBJ whole genome shotgun (WGS) entry which is preliminary data.</text>
</comment>
<dbReference type="Gene3D" id="1.10.3720.10">
    <property type="entry name" value="MetI-like"/>
    <property type="match status" value="1"/>
</dbReference>
<dbReference type="SUPFAM" id="SSF161098">
    <property type="entry name" value="MetI-like"/>
    <property type="match status" value="1"/>
</dbReference>
<dbReference type="InterPro" id="IPR000515">
    <property type="entry name" value="MetI-like"/>
</dbReference>
<keyword evidence="5 7" id="KW-1133">Transmembrane helix</keyword>
<protein>
    <submittedName>
        <fullName evidence="9">ABC transporter permease</fullName>
    </submittedName>
</protein>
<comment type="subcellular location">
    <subcellularLocation>
        <location evidence="1 7">Cell membrane</location>
        <topology evidence="1 7">Multi-pass membrane protein</topology>
    </subcellularLocation>
</comment>
<keyword evidence="3" id="KW-1003">Cell membrane</keyword>
<name>A0ABU5IYS5_9BACI</name>
<gene>
    <name evidence="9" type="ORF">SM124_11220</name>
</gene>
<evidence type="ECO:0000256" key="1">
    <source>
        <dbReference type="ARBA" id="ARBA00004651"/>
    </source>
</evidence>
<keyword evidence="4 7" id="KW-0812">Transmembrane</keyword>
<evidence type="ECO:0000256" key="3">
    <source>
        <dbReference type="ARBA" id="ARBA00022475"/>
    </source>
</evidence>
<dbReference type="Pfam" id="PF00528">
    <property type="entry name" value="BPD_transp_1"/>
    <property type="match status" value="1"/>
</dbReference>
<comment type="similarity">
    <text evidence="7">Belongs to the binding-protein-dependent transport system permease family.</text>
</comment>
<sequence length="285" mass="31028">MRDEKMLIKFKRKLEIINDIPQLKYGLILLGLLLVIALFAPIIAPYDPYALSNDTVSPPSKSHLLGTDGLGHDMFSMIVYGARTSLVIGVIAALISGLIGTILGGIAGFYGGKADRFLNEITNIFFITPTFFLILIIVALYGSSIINVILVIGLTVWTGNARLMRAQAMSLRERTFVKSAFAIGESKRQVLFKHIIPNGIFPIISNTTMNISAAILIESGLSFLGLGDPNVISWGQIVSDGRSYLTTAWWISTFSGLCIVFTVLAFYLVGDGLNRVLSPKLSNHS</sequence>
<evidence type="ECO:0000313" key="9">
    <source>
        <dbReference type="EMBL" id="MDZ5472318.1"/>
    </source>
</evidence>
<keyword evidence="2 7" id="KW-0813">Transport</keyword>
<dbReference type="PANTHER" id="PTHR43386">
    <property type="entry name" value="OLIGOPEPTIDE TRANSPORT SYSTEM PERMEASE PROTEIN APPC"/>
    <property type="match status" value="1"/>
</dbReference>
<feature type="transmembrane region" description="Helical" evidence="7">
    <location>
        <begin position="248"/>
        <end position="270"/>
    </location>
</feature>
<keyword evidence="10" id="KW-1185">Reference proteome</keyword>
<dbReference type="PROSITE" id="PS50928">
    <property type="entry name" value="ABC_TM1"/>
    <property type="match status" value="1"/>
</dbReference>
<evidence type="ECO:0000256" key="7">
    <source>
        <dbReference type="RuleBase" id="RU363032"/>
    </source>
</evidence>
<feature type="transmembrane region" description="Helical" evidence="7">
    <location>
        <begin position="21"/>
        <end position="44"/>
    </location>
</feature>
<feature type="transmembrane region" description="Helical" evidence="7">
    <location>
        <begin position="121"/>
        <end position="139"/>
    </location>
</feature>
<dbReference type="RefSeq" id="WP_322446610.1">
    <property type="nucleotide sequence ID" value="NZ_JAXOFX010000006.1"/>
</dbReference>
<dbReference type="Pfam" id="PF12911">
    <property type="entry name" value="OppC_N"/>
    <property type="match status" value="1"/>
</dbReference>
<proteinExistence type="inferred from homology"/>
<dbReference type="InterPro" id="IPR035906">
    <property type="entry name" value="MetI-like_sf"/>
</dbReference>
<evidence type="ECO:0000259" key="8">
    <source>
        <dbReference type="PROSITE" id="PS50928"/>
    </source>
</evidence>
<dbReference type="Proteomes" id="UP001290455">
    <property type="component" value="Unassembled WGS sequence"/>
</dbReference>
<dbReference type="EMBL" id="JAXOFX010000006">
    <property type="protein sequence ID" value="MDZ5472318.1"/>
    <property type="molecule type" value="Genomic_DNA"/>
</dbReference>
<feature type="domain" description="ABC transmembrane type-1" evidence="8">
    <location>
        <begin position="82"/>
        <end position="270"/>
    </location>
</feature>
<evidence type="ECO:0000313" key="10">
    <source>
        <dbReference type="Proteomes" id="UP001290455"/>
    </source>
</evidence>
<keyword evidence="6 7" id="KW-0472">Membrane</keyword>
<accession>A0ABU5IYS5</accession>
<feature type="transmembrane region" description="Helical" evidence="7">
    <location>
        <begin position="145"/>
        <end position="164"/>
    </location>
</feature>
<reference evidence="9 10" key="1">
    <citation type="submission" date="2023-11" db="EMBL/GenBank/DDBJ databases">
        <title>Bacillus jintuensis, isolated from a mudflat on the Beibu Gulf coast.</title>
        <authorList>
            <person name="Li M."/>
        </authorList>
    </citation>
    <scope>NUCLEOTIDE SEQUENCE [LARGE SCALE GENOMIC DNA]</scope>
    <source>
        <strain evidence="9 10">31A1R</strain>
    </source>
</reference>
<evidence type="ECO:0000256" key="6">
    <source>
        <dbReference type="ARBA" id="ARBA00023136"/>
    </source>
</evidence>
<feature type="transmembrane region" description="Helical" evidence="7">
    <location>
        <begin position="86"/>
        <end position="109"/>
    </location>
</feature>
<dbReference type="InterPro" id="IPR025966">
    <property type="entry name" value="OppC_N"/>
</dbReference>
<evidence type="ECO:0000256" key="5">
    <source>
        <dbReference type="ARBA" id="ARBA00022989"/>
    </source>
</evidence>
<evidence type="ECO:0000256" key="2">
    <source>
        <dbReference type="ARBA" id="ARBA00022448"/>
    </source>
</evidence>